<dbReference type="OrthoDB" id="415825at2759"/>
<keyword evidence="5" id="KW-0560">Oxidoreductase</keyword>
<dbReference type="PANTHER" id="PTHR42973:SF39">
    <property type="entry name" value="FAD-BINDING PCMH-TYPE DOMAIN-CONTAINING PROTEIN"/>
    <property type="match status" value="1"/>
</dbReference>
<feature type="domain" description="FAD-binding PCMH-type" evidence="6">
    <location>
        <begin position="49"/>
        <end position="228"/>
    </location>
</feature>
<dbReference type="InterPro" id="IPR016169">
    <property type="entry name" value="FAD-bd_PCMH_sub2"/>
</dbReference>
<dbReference type="AlphaFoldDB" id="A0A9N8ZQ17"/>
<dbReference type="InterPro" id="IPR036318">
    <property type="entry name" value="FAD-bd_PCMH-like_sf"/>
</dbReference>
<evidence type="ECO:0000256" key="1">
    <source>
        <dbReference type="ARBA" id="ARBA00001974"/>
    </source>
</evidence>
<dbReference type="InterPro" id="IPR016166">
    <property type="entry name" value="FAD-bd_PCMH"/>
</dbReference>
<dbReference type="InterPro" id="IPR050416">
    <property type="entry name" value="FAD-linked_Oxidoreductase"/>
</dbReference>
<dbReference type="InterPro" id="IPR006094">
    <property type="entry name" value="Oxid_FAD_bind_N"/>
</dbReference>
<evidence type="ECO:0000256" key="4">
    <source>
        <dbReference type="ARBA" id="ARBA00022827"/>
    </source>
</evidence>
<evidence type="ECO:0000259" key="6">
    <source>
        <dbReference type="PROSITE" id="PS51387"/>
    </source>
</evidence>
<evidence type="ECO:0000256" key="3">
    <source>
        <dbReference type="ARBA" id="ARBA00022630"/>
    </source>
</evidence>
<name>A0A9N8ZQ17_9GLOM</name>
<dbReference type="GO" id="GO:0071949">
    <property type="term" value="F:FAD binding"/>
    <property type="evidence" value="ECO:0007669"/>
    <property type="project" value="InterPro"/>
</dbReference>
<evidence type="ECO:0000256" key="5">
    <source>
        <dbReference type="ARBA" id="ARBA00023002"/>
    </source>
</evidence>
<comment type="caution">
    <text evidence="7">The sequence shown here is derived from an EMBL/GenBank/DDBJ whole genome shotgun (WGS) entry which is preliminary data.</text>
</comment>
<evidence type="ECO:0000313" key="8">
    <source>
        <dbReference type="Proteomes" id="UP000789759"/>
    </source>
</evidence>
<proteinExistence type="inferred from homology"/>
<sequence length="575" mass="67360">MFQQPLKKKNPKGLENFKGDIFFYKQDRNDYFHISYQYATSSFRNIKDMNPKYILYPKADNEDDFDDIYTALNYAKDNKSKIAIRTGGHQYTGASSTDRNNIQLDLSNTYKKFEWNEDKTELEIGISYILDDFAKKLQDNGCFLPIGQCEYVGLGGHVQTGGYGQLARGFGLLADYIIAIRIISYDETEEKYIEKWIKKGDELFRAVIGGSPGNFGVITHVRLRVEHDEDYPNSYGLFAVCPYHPKTFKDFLDIMLTTVDEDDFDYCVSIISDTGIKDEEADNDDPSYDETYNQQSYTNRGNKNVIWPALIIIHAYQYSGYDEKSSPINKIKAVTKELNILNDGYTKISLLVRDWITLIRREFQLQYIKRGYFSDWEAEKLIETNWSDWATNRVNLAICQDLKVSAQYKYFGGKNSAFYKKGIEHQNDISISWRTMNFGVSFDVFFEKENFQLASEFQRENDKCISVTNPIFCDKDMRLLWATYDLNLDYFHDRYYDSEDKYTELCELRDKYDPDKIFIPNNFCVGVKREPSEEVLNDILEKNKNKFLDMLNPPENSDIDYSPIWDTWGRKRTNK</sequence>
<accession>A0A9N8ZQ17</accession>
<comment type="cofactor">
    <cofactor evidence="1">
        <name>FAD</name>
        <dbReference type="ChEBI" id="CHEBI:57692"/>
    </cofactor>
</comment>
<dbReference type="Pfam" id="PF01565">
    <property type="entry name" value="FAD_binding_4"/>
    <property type="match status" value="1"/>
</dbReference>
<dbReference type="PROSITE" id="PS51387">
    <property type="entry name" value="FAD_PCMH"/>
    <property type="match status" value="1"/>
</dbReference>
<dbReference type="SUPFAM" id="SSF56176">
    <property type="entry name" value="FAD-binding/transporter-associated domain-like"/>
    <property type="match status" value="1"/>
</dbReference>
<organism evidence="7 8">
    <name type="scientific">Cetraspora pellucida</name>
    <dbReference type="NCBI Taxonomy" id="1433469"/>
    <lineage>
        <taxon>Eukaryota</taxon>
        <taxon>Fungi</taxon>
        <taxon>Fungi incertae sedis</taxon>
        <taxon>Mucoromycota</taxon>
        <taxon>Glomeromycotina</taxon>
        <taxon>Glomeromycetes</taxon>
        <taxon>Diversisporales</taxon>
        <taxon>Gigasporaceae</taxon>
        <taxon>Cetraspora</taxon>
    </lineage>
</organism>
<dbReference type="EMBL" id="CAJVQA010001115">
    <property type="protein sequence ID" value="CAG8503091.1"/>
    <property type="molecule type" value="Genomic_DNA"/>
</dbReference>
<gene>
    <name evidence="7" type="ORF">CPELLU_LOCUS2546</name>
</gene>
<keyword evidence="4" id="KW-0274">FAD</keyword>
<evidence type="ECO:0000313" key="7">
    <source>
        <dbReference type="EMBL" id="CAG8503091.1"/>
    </source>
</evidence>
<dbReference type="Gene3D" id="3.30.465.10">
    <property type="match status" value="1"/>
</dbReference>
<dbReference type="GO" id="GO:0016491">
    <property type="term" value="F:oxidoreductase activity"/>
    <property type="evidence" value="ECO:0007669"/>
    <property type="project" value="UniProtKB-KW"/>
</dbReference>
<dbReference type="PANTHER" id="PTHR42973">
    <property type="entry name" value="BINDING OXIDOREDUCTASE, PUTATIVE (AFU_ORTHOLOGUE AFUA_1G17690)-RELATED"/>
    <property type="match status" value="1"/>
</dbReference>
<keyword evidence="3" id="KW-0285">Flavoprotein</keyword>
<reference evidence="7" key="1">
    <citation type="submission" date="2021-06" db="EMBL/GenBank/DDBJ databases">
        <authorList>
            <person name="Kallberg Y."/>
            <person name="Tangrot J."/>
            <person name="Rosling A."/>
        </authorList>
    </citation>
    <scope>NUCLEOTIDE SEQUENCE</scope>
    <source>
        <strain evidence="7">FL966</strain>
    </source>
</reference>
<evidence type="ECO:0000256" key="2">
    <source>
        <dbReference type="ARBA" id="ARBA00005466"/>
    </source>
</evidence>
<keyword evidence="8" id="KW-1185">Reference proteome</keyword>
<protein>
    <submittedName>
        <fullName evidence="7">9479_t:CDS:1</fullName>
    </submittedName>
</protein>
<dbReference type="Proteomes" id="UP000789759">
    <property type="component" value="Unassembled WGS sequence"/>
</dbReference>
<comment type="similarity">
    <text evidence="2">Belongs to the oxygen-dependent FAD-linked oxidoreductase family.</text>
</comment>